<evidence type="ECO:0000256" key="4">
    <source>
        <dbReference type="ARBA" id="ARBA00023288"/>
    </source>
</evidence>
<keyword evidence="3" id="KW-0564">Palmitate</keyword>
<sequence precursor="true">MTRLACLSLALVATLARGGVAVRAQAPTGPTFDCTRAAGKVETLICTDEALATLDRRLADVYAKAIAGSPANVAATQKALQRGWIKGRDDCWKSAETKTCVQREYRSRIAELQIVSGQVEGLSPVSFRCSGAPAAPVTATFYNETDPASTVLTVGTDQVIAFRQPAASGTSYAGSNVDYREHQGAVTINWFGATLACTRR</sequence>
<dbReference type="SUPFAM" id="SSF141488">
    <property type="entry name" value="YdhA-like"/>
    <property type="match status" value="1"/>
</dbReference>
<keyword evidence="2" id="KW-0472">Membrane</keyword>
<evidence type="ECO:0000256" key="5">
    <source>
        <dbReference type="SAM" id="SignalP"/>
    </source>
</evidence>
<dbReference type="InterPro" id="IPR018660">
    <property type="entry name" value="MliC"/>
</dbReference>
<evidence type="ECO:0000256" key="1">
    <source>
        <dbReference type="ARBA" id="ARBA00022729"/>
    </source>
</evidence>
<evidence type="ECO:0000313" key="8">
    <source>
        <dbReference type="EMBL" id="AMY08745.1"/>
    </source>
</evidence>
<keyword evidence="1 5" id="KW-0732">Signal</keyword>
<dbReference type="AlphaFoldDB" id="A0A143PJK1"/>
<dbReference type="InterPro" id="IPR036328">
    <property type="entry name" value="MliC_sf"/>
</dbReference>
<evidence type="ECO:0000256" key="2">
    <source>
        <dbReference type="ARBA" id="ARBA00023136"/>
    </source>
</evidence>
<organism evidence="8 9">
    <name type="scientific">Luteitalea pratensis</name>
    <dbReference type="NCBI Taxonomy" id="1855912"/>
    <lineage>
        <taxon>Bacteria</taxon>
        <taxon>Pseudomonadati</taxon>
        <taxon>Acidobacteriota</taxon>
        <taxon>Vicinamibacteria</taxon>
        <taxon>Vicinamibacterales</taxon>
        <taxon>Vicinamibacteraceae</taxon>
        <taxon>Luteitalea</taxon>
    </lineage>
</organism>
<dbReference type="Proteomes" id="UP000076079">
    <property type="component" value="Chromosome"/>
</dbReference>
<proteinExistence type="predicted"/>
<keyword evidence="4" id="KW-0449">Lipoprotein</keyword>
<accession>A0A143PJK1</accession>
<dbReference type="PATRIC" id="fig|1813736.3.peg.2046"/>
<evidence type="ECO:0000256" key="3">
    <source>
        <dbReference type="ARBA" id="ARBA00023139"/>
    </source>
</evidence>
<feature type="domain" description="Lysozyme inhibitor LprI-like N-terminal" evidence="6">
    <location>
        <begin position="34"/>
        <end position="112"/>
    </location>
</feature>
<keyword evidence="9" id="KW-1185">Reference proteome</keyword>
<dbReference type="Gene3D" id="1.20.1270.180">
    <property type="match status" value="1"/>
</dbReference>
<reference evidence="8 9" key="1">
    <citation type="journal article" date="2016" name="Genome Announc.">
        <title>First Complete Genome Sequence of a Subdivision 6 Acidobacterium Strain.</title>
        <authorList>
            <person name="Huang S."/>
            <person name="Vieira S."/>
            <person name="Bunk B."/>
            <person name="Riedel T."/>
            <person name="Sproer C."/>
            <person name="Overmann J."/>
        </authorList>
    </citation>
    <scope>NUCLEOTIDE SEQUENCE [LARGE SCALE GENOMIC DNA]</scope>
    <source>
        <strain evidence="9">DSM 100886 HEG_-6_39</strain>
    </source>
</reference>
<feature type="domain" description="C-type lysozyme inhibitor" evidence="7">
    <location>
        <begin position="127"/>
        <end position="194"/>
    </location>
</feature>
<dbReference type="PANTHER" id="PTHR37549:SF1">
    <property type="entry name" value="LIPOPROTEIN LPRI"/>
    <property type="match status" value="1"/>
</dbReference>
<reference evidence="9" key="2">
    <citation type="submission" date="2016-04" db="EMBL/GenBank/DDBJ databases">
        <title>First Complete Genome Sequence of a Subdivision 6 Acidobacterium.</title>
        <authorList>
            <person name="Huang S."/>
            <person name="Vieira S."/>
            <person name="Bunk B."/>
            <person name="Riedel T."/>
            <person name="Sproeer C."/>
            <person name="Overmann J."/>
        </authorList>
    </citation>
    <scope>NUCLEOTIDE SEQUENCE [LARGE SCALE GENOMIC DNA]</scope>
    <source>
        <strain evidence="9">DSM 100886 HEG_-6_39</strain>
    </source>
</reference>
<gene>
    <name evidence="8" type="ORF">LuPra_01949</name>
</gene>
<dbReference type="EMBL" id="CP015136">
    <property type="protein sequence ID" value="AMY08745.1"/>
    <property type="molecule type" value="Genomic_DNA"/>
</dbReference>
<feature type="signal peptide" evidence="5">
    <location>
        <begin position="1"/>
        <end position="26"/>
    </location>
</feature>
<dbReference type="Pfam" id="PF09864">
    <property type="entry name" value="MliC"/>
    <property type="match status" value="1"/>
</dbReference>
<dbReference type="GO" id="GO:0005576">
    <property type="term" value="C:extracellular region"/>
    <property type="evidence" value="ECO:0007669"/>
    <property type="project" value="TreeGrafter"/>
</dbReference>
<name>A0A143PJK1_LUTPR</name>
<evidence type="ECO:0000259" key="6">
    <source>
        <dbReference type="Pfam" id="PF07007"/>
    </source>
</evidence>
<evidence type="ECO:0000259" key="7">
    <source>
        <dbReference type="Pfam" id="PF09864"/>
    </source>
</evidence>
<dbReference type="Gene3D" id="2.40.128.200">
    <property type="match status" value="1"/>
</dbReference>
<protein>
    <submittedName>
        <fullName evidence="8">Membrane-bound lysozyme-inhibitor of c-type lysozyme</fullName>
    </submittedName>
</protein>
<dbReference type="RefSeq" id="WP_157898954.1">
    <property type="nucleotide sequence ID" value="NZ_CP015136.1"/>
</dbReference>
<dbReference type="InterPro" id="IPR052755">
    <property type="entry name" value="Lysozyme_Inhibitor_LprI"/>
</dbReference>
<dbReference type="OrthoDB" id="5565855at2"/>
<dbReference type="Pfam" id="PF07007">
    <property type="entry name" value="LprI"/>
    <property type="match status" value="1"/>
</dbReference>
<dbReference type="PANTHER" id="PTHR37549">
    <property type="entry name" value="LIPOPROTEIN LPRI"/>
    <property type="match status" value="1"/>
</dbReference>
<dbReference type="KEGG" id="abac:LuPra_01949"/>
<evidence type="ECO:0000313" key="9">
    <source>
        <dbReference type="Proteomes" id="UP000076079"/>
    </source>
</evidence>
<dbReference type="STRING" id="1855912.LuPra_01949"/>
<dbReference type="InterPro" id="IPR009739">
    <property type="entry name" value="LprI-like_N"/>
</dbReference>
<feature type="chain" id="PRO_5007511463" evidence="5">
    <location>
        <begin position="27"/>
        <end position="200"/>
    </location>
</feature>